<keyword evidence="2 7" id="KW-0001">2Fe-2S</keyword>
<evidence type="ECO:0000256" key="1">
    <source>
        <dbReference type="ARBA" id="ARBA00010643"/>
    </source>
</evidence>
<evidence type="ECO:0000256" key="6">
    <source>
        <dbReference type="ARBA" id="ARBA00034078"/>
    </source>
</evidence>
<protein>
    <submittedName>
        <fullName evidence="8">NADH-quinone oxidoreductase subunit E</fullName>
    </submittedName>
</protein>
<feature type="binding site" evidence="7">
    <location>
        <position position="129"/>
    </location>
    <ligand>
        <name>[2Fe-2S] cluster</name>
        <dbReference type="ChEBI" id="CHEBI:190135"/>
    </ligand>
</feature>
<dbReference type="PANTHER" id="PTHR43342">
    <property type="entry name" value="NADH-QUINONE OXIDOREDUCTASE, E SUBUNIT"/>
    <property type="match status" value="1"/>
</dbReference>
<evidence type="ECO:0000256" key="3">
    <source>
        <dbReference type="ARBA" id="ARBA00022723"/>
    </source>
</evidence>
<dbReference type="InterPro" id="IPR028431">
    <property type="entry name" value="NADP_DH_HndA-like"/>
</dbReference>
<dbReference type="Gene3D" id="3.40.30.10">
    <property type="entry name" value="Glutaredoxin"/>
    <property type="match status" value="1"/>
</dbReference>
<sequence>MEYIYLTEEIIQRINRYLEKFPRKEQVIIQALHLIYDKYRDIQLEHIQELADYLKEPVATIEGIVSFYDMFRLKRNARHHIRICKNLPCHIMKYKNLLKLIEEKTGVKAGEHDPNGRFYIELVECIGACSIAPAFMIDNDLYDGSKITEEKLDEILSKYT</sequence>
<dbReference type="GO" id="GO:0046872">
    <property type="term" value="F:metal ion binding"/>
    <property type="evidence" value="ECO:0007669"/>
    <property type="project" value="UniProtKB-KW"/>
</dbReference>
<gene>
    <name evidence="8" type="ORF">SAMN06264868_11724</name>
</gene>
<comment type="cofactor">
    <cofactor evidence="7">
        <name>[2Fe-2S] cluster</name>
        <dbReference type="ChEBI" id="CHEBI:190135"/>
    </cofactor>
    <text evidence="7">Binds 1 [2Fe-2S] cluster.</text>
</comment>
<dbReference type="PANTHER" id="PTHR43342:SF1">
    <property type="entry name" value="BIFURCATING [FEFE] HYDROGENASE GAMMA SUBUNIT"/>
    <property type="match status" value="1"/>
</dbReference>
<organism evidence="8 9">
    <name type="scientific">Venenivibrio stagnispumantis</name>
    <dbReference type="NCBI Taxonomy" id="407998"/>
    <lineage>
        <taxon>Bacteria</taxon>
        <taxon>Pseudomonadati</taxon>
        <taxon>Aquificota</taxon>
        <taxon>Aquificia</taxon>
        <taxon>Aquificales</taxon>
        <taxon>Hydrogenothermaceae</taxon>
        <taxon>Venenivibrio</taxon>
    </lineage>
</organism>
<dbReference type="Gene3D" id="1.10.10.1590">
    <property type="entry name" value="NADH-quinone oxidoreductase subunit E"/>
    <property type="match status" value="1"/>
</dbReference>
<dbReference type="Pfam" id="PF01257">
    <property type="entry name" value="2Fe-2S_thioredx"/>
    <property type="match status" value="1"/>
</dbReference>
<evidence type="ECO:0000256" key="2">
    <source>
        <dbReference type="ARBA" id="ARBA00022714"/>
    </source>
</evidence>
<dbReference type="AlphaFoldDB" id="A0AA46AFB9"/>
<dbReference type="InterPro" id="IPR041921">
    <property type="entry name" value="NuoE_N"/>
</dbReference>
<dbReference type="PIRSF" id="PIRSF000216">
    <property type="entry name" value="NADH_DH_24kDa"/>
    <property type="match status" value="1"/>
</dbReference>
<dbReference type="InterPro" id="IPR002023">
    <property type="entry name" value="NuoE-like"/>
</dbReference>
<dbReference type="CDD" id="cd03064">
    <property type="entry name" value="TRX_Fd_NuoE"/>
    <property type="match status" value="1"/>
</dbReference>
<reference evidence="8" key="1">
    <citation type="submission" date="2017-05" db="EMBL/GenBank/DDBJ databases">
        <authorList>
            <person name="Varghese N."/>
            <person name="Submissions S."/>
        </authorList>
    </citation>
    <scope>NUCLEOTIDE SEQUENCE</scope>
    <source>
        <strain evidence="8">DSM 18763</strain>
    </source>
</reference>
<feature type="binding site" evidence="7">
    <location>
        <position position="125"/>
    </location>
    <ligand>
        <name>[2Fe-2S] cluster</name>
        <dbReference type="ChEBI" id="CHEBI:190135"/>
    </ligand>
</feature>
<proteinExistence type="inferred from homology"/>
<dbReference type="InterPro" id="IPR042128">
    <property type="entry name" value="NuoE_dom"/>
</dbReference>
<dbReference type="EMBL" id="FXTX01000017">
    <property type="protein sequence ID" value="SMP18324.1"/>
    <property type="molecule type" value="Genomic_DNA"/>
</dbReference>
<dbReference type="GO" id="GO:0016491">
    <property type="term" value="F:oxidoreductase activity"/>
    <property type="evidence" value="ECO:0007669"/>
    <property type="project" value="InterPro"/>
</dbReference>
<dbReference type="GO" id="GO:0051537">
    <property type="term" value="F:2 iron, 2 sulfur cluster binding"/>
    <property type="evidence" value="ECO:0007669"/>
    <property type="project" value="UniProtKB-KW"/>
</dbReference>
<comment type="similarity">
    <text evidence="1">Belongs to the complex I 24 kDa subunit family.</text>
</comment>
<evidence type="ECO:0000313" key="8">
    <source>
        <dbReference type="EMBL" id="SMP18324.1"/>
    </source>
</evidence>
<dbReference type="Proteomes" id="UP001157947">
    <property type="component" value="Unassembled WGS sequence"/>
</dbReference>
<accession>A0AA46AFB9</accession>
<evidence type="ECO:0000256" key="7">
    <source>
        <dbReference type="PIRSR" id="PIRSR000216-1"/>
    </source>
</evidence>
<evidence type="ECO:0000313" key="9">
    <source>
        <dbReference type="Proteomes" id="UP001157947"/>
    </source>
</evidence>
<evidence type="ECO:0000256" key="4">
    <source>
        <dbReference type="ARBA" id="ARBA00023004"/>
    </source>
</evidence>
<name>A0AA46AFB9_9AQUI</name>
<dbReference type="InterPro" id="IPR036249">
    <property type="entry name" value="Thioredoxin-like_sf"/>
</dbReference>
<feature type="binding site" evidence="7">
    <location>
        <position position="84"/>
    </location>
    <ligand>
        <name>[2Fe-2S] cluster</name>
        <dbReference type="ChEBI" id="CHEBI:190135"/>
    </ligand>
</feature>
<comment type="cofactor">
    <cofactor evidence="6">
        <name>[2Fe-2S] cluster</name>
        <dbReference type="ChEBI" id="CHEBI:190135"/>
    </cofactor>
</comment>
<dbReference type="RefSeq" id="WP_265134231.1">
    <property type="nucleotide sequence ID" value="NZ_FXTX01000017.1"/>
</dbReference>
<dbReference type="SUPFAM" id="SSF52833">
    <property type="entry name" value="Thioredoxin-like"/>
    <property type="match status" value="1"/>
</dbReference>
<keyword evidence="3 7" id="KW-0479">Metal-binding</keyword>
<keyword evidence="5 7" id="KW-0411">Iron-sulfur</keyword>
<keyword evidence="9" id="KW-1185">Reference proteome</keyword>
<comment type="caution">
    <text evidence="8">The sequence shown here is derived from an EMBL/GenBank/DDBJ whole genome shotgun (WGS) entry which is preliminary data.</text>
</comment>
<feature type="binding site" evidence="7">
    <location>
        <position position="89"/>
    </location>
    <ligand>
        <name>[2Fe-2S] cluster</name>
        <dbReference type="ChEBI" id="CHEBI:190135"/>
    </ligand>
</feature>
<evidence type="ECO:0000256" key="5">
    <source>
        <dbReference type="ARBA" id="ARBA00023014"/>
    </source>
</evidence>
<keyword evidence="4 7" id="KW-0408">Iron</keyword>